<dbReference type="OrthoDB" id="1933455at2759"/>
<evidence type="ECO:0000256" key="1">
    <source>
        <dbReference type="ARBA" id="ARBA00004496"/>
    </source>
</evidence>
<dbReference type="GO" id="GO:0061630">
    <property type="term" value="F:ubiquitin protein ligase activity"/>
    <property type="evidence" value="ECO:0007669"/>
    <property type="project" value="InterPro"/>
</dbReference>
<accession>I0Z9K0</accession>
<dbReference type="PANTHER" id="PTHR12170">
    <property type="entry name" value="MACROPHAGE ERYTHROBLAST ATTACHER-RELATED"/>
    <property type="match status" value="1"/>
</dbReference>
<dbReference type="InterPro" id="IPR013083">
    <property type="entry name" value="Znf_RING/FYVE/PHD"/>
</dbReference>
<evidence type="ECO:0000256" key="3">
    <source>
        <dbReference type="ARBA" id="ARBA00022723"/>
    </source>
</evidence>
<dbReference type="eggNOG" id="KOG0396">
    <property type="taxonomic scope" value="Eukaryota"/>
</dbReference>
<dbReference type="GO" id="GO:0043161">
    <property type="term" value="P:proteasome-mediated ubiquitin-dependent protein catabolic process"/>
    <property type="evidence" value="ECO:0007669"/>
    <property type="project" value="InterPro"/>
</dbReference>
<comment type="subcellular location">
    <subcellularLocation>
        <location evidence="1">Cytoplasm</location>
    </subcellularLocation>
</comment>
<dbReference type="AlphaFoldDB" id="I0Z9K0"/>
<organism evidence="10 11">
    <name type="scientific">Coccomyxa subellipsoidea (strain C-169)</name>
    <name type="common">Green microalga</name>
    <dbReference type="NCBI Taxonomy" id="574566"/>
    <lineage>
        <taxon>Eukaryota</taxon>
        <taxon>Viridiplantae</taxon>
        <taxon>Chlorophyta</taxon>
        <taxon>core chlorophytes</taxon>
        <taxon>Trebouxiophyceae</taxon>
        <taxon>Trebouxiophyceae incertae sedis</taxon>
        <taxon>Coccomyxaceae</taxon>
        <taxon>Coccomyxa</taxon>
        <taxon>Coccomyxa subellipsoidea</taxon>
    </lineage>
</organism>
<evidence type="ECO:0000256" key="5">
    <source>
        <dbReference type="ARBA" id="ARBA00022833"/>
    </source>
</evidence>
<dbReference type="GeneID" id="17045334"/>
<keyword evidence="7" id="KW-0175">Coiled coil</keyword>
<dbReference type="InterPro" id="IPR006594">
    <property type="entry name" value="LisH"/>
</dbReference>
<dbReference type="EMBL" id="AGSI01000001">
    <property type="protein sequence ID" value="EIE27319.1"/>
    <property type="molecule type" value="Genomic_DNA"/>
</dbReference>
<dbReference type="CDD" id="cd16659">
    <property type="entry name" value="RING-Ubox_Emp"/>
    <property type="match status" value="1"/>
</dbReference>
<keyword evidence="2" id="KW-0963">Cytoplasm</keyword>
<keyword evidence="11" id="KW-1185">Reference proteome</keyword>
<comment type="caution">
    <text evidence="10">The sequence shown here is derived from an EMBL/GenBank/DDBJ whole genome shotgun (WGS) entry which is preliminary data.</text>
</comment>
<dbReference type="Pfam" id="PF10607">
    <property type="entry name" value="CTLH"/>
    <property type="match status" value="1"/>
</dbReference>
<dbReference type="GO" id="GO:0034657">
    <property type="term" value="C:GID complex"/>
    <property type="evidence" value="ECO:0007669"/>
    <property type="project" value="TreeGrafter"/>
</dbReference>
<dbReference type="GO" id="GO:0005737">
    <property type="term" value="C:cytoplasm"/>
    <property type="evidence" value="ECO:0007669"/>
    <property type="project" value="UniProtKB-SubCell"/>
</dbReference>
<dbReference type="InterPro" id="IPR024964">
    <property type="entry name" value="CTLH/CRA"/>
</dbReference>
<evidence type="ECO:0000259" key="9">
    <source>
        <dbReference type="PROSITE" id="PS51867"/>
    </source>
</evidence>
<protein>
    <recommendedName>
        <fullName evidence="12">Macrophage erythroblast attacher</fullName>
    </recommendedName>
</protein>
<feature type="domain" description="CTLH" evidence="8">
    <location>
        <begin position="143"/>
        <end position="200"/>
    </location>
</feature>
<dbReference type="PROSITE" id="PS50896">
    <property type="entry name" value="LISH"/>
    <property type="match status" value="1"/>
</dbReference>
<dbReference type="GO" id="GO:0005634">
    <property type="term" value="C:nucleus"/>
    <property type="evidence" value="ECO:0007669"/>
    <property type="project" value="TreeGrafter"/>
</dbReference>
<evidence type="ECO:0000313" key="11">
    <source>
        <dbReference type="Proteomes" id="UP000007264"/>
    </source>
</evidence>
<feature type="zinc finger region" description="RING-Gid-type" evidence="6">
    <location>
        <begin position="295"/>
        <end position="364"/>
    </location>
</feature>
<feature type="coiled-coil region" evidence="7">
    <location>
        <begin position="55"/>
        <end position="93"/>
    </location>
</feature>
<dbReference type="GO" id="GO:0008270">
    <property type="term" value="F:zinc ion binding"/>
    <property type="evidence" value="ECO:0007669"/>
    <property type="project" value="UniProtKB-KW"/>
</dbReference>
<dbReference type="Gene3D" id="3.30.40.10">
    <property type="entry name" value="Zinc/RING finger domain, C3HC4 (zinc finger)"/>
    <property type="match status" value="1"/>
</dbReference>
<proteinExistence type="predicted"/>
<evidence type="ECO:0000259" key="8">
    <source>
        <dbReference type="PROSITE" id="PS50897"/>
    </source>
</evidence>
<keyword evidence="5" id="KW-0862">Zinc</keyword>
<dbReference type="RefSeq" id="XP_005651863.1">
    <property type="nucleotide sequence ID" value="XM_005651806.1"/>
</dbReference>
<dbReference type="KEGG" id="csl:COCSUDRAFT_34765"/>
<name>I0Z9K0_COCSC</name>
<keyword evidence="3" id="KW-0479">Metal-binding</keyword>
<dbReference type="SMART" id="SM00757">
    <property type="entry name" value="CRA"/>
    <property type="match status" value="1"/>
</dbReference>
<dbReference type="InterPro" id="IPR006595">
    <property type="entry name" value="CTLH_C"/>
</dbReference>
<evidence type="ECO:0008006" key="12">
    <source>
        <dbReference type="Google" id="ProtNLM"/>
    </source>
</evidence>
<dbReference type="SUPFAM" id="SSF57850">
    <property type="entry name" value="RING/U-box"/>
    <property type="match status" value="1"/>
</dbReference>
<dbReference type="STRING" id="574566.I0Z9K0"/>
<dbReference type="InterPro" id="IPR044063">
    <property type="entry name" value="ZF_RING_GID"/>
</dbReference>
<evidence type="ECO:0000256" key="6">
    <source>
        <dbReference type="PROSITE-ProRule" id="PRU01215"/>
    </source>
</evidence>
<dbReference type="PANTHER" id="PTHR12170:SF2">
    <property type="entry name" value="E3 UBIQUITIN-PROTEIN TRANSFERASE MAEA"/>
    <property type="match status" value="1"/>
</dbReference>
<gene>
    <name evidence="10" type="ORF">COCSUDRAFT_34765</name>
</gene>
<sequence>MGESIETPLLRVPFESLRRTTRDRKYLIDEVHEVLDALKKNGLEMQSSEDRKAFVKGLIARLDGLKRKLNEIAEVEEREARRCKARLEHLKEIGQPQKNHALEWNQARMDRILADHMLRCGFLDSASELAASANIEDLVDSHIFLQARSVLEGLGRHDCTAALAWCEEHRARLKRLKSKLEFKLRVQEFVELVRQERMLDAIAYSRKHLAPWAGQYQAELQRALTALAFNAGTSCAPYASLFAESAWHACSDLFCQDLYRLHSMPPESQLKVHLQAGLSALRTPQSYAVKSSKEDPLSMEKFQKLADGMPWSKHVHSKLVCAITREIMNEHNPPMVLPNGAVYSEKAVQQVASRNHNIFTCPKTGVSCDVSDLRRAYIS</sequence>
<reference evidence="10 11" key="1">
    <citation type="journal article" date="2012" name="Genome Biol.">
        <title>The genome of the polar eukaryotic microalga coccomyxa subellipsoidea reveals traits of cold adaptation.</title>
        <authorList>
            <person name="Blanc G."/>
            <person name="Agarkova I."/>
            <person name="Grimwood J."/>
            <person name="Kuo A."/>
            <person name="Brueggeman A."/>
            <person name="Dunigan D."/>
            <person name="Gurnon J."/>
            <person name="Ladunga I."/>
            <person name="Lindquist E."/>
            <person name="Lucas S."/>
            <person name="Pangilinan J."/>
            <person name="Proschold T."/>
            <person name="Salamov A."/>
            <person name="Schmutz J."/>
            <person name="Weeks D."/>
            <person name="Yamada T."/>
            <person name="Claverie J.M."/>
            <person name="Grigoriev I."/>
            <person name="Van Etten J."/>
            <person name="Lomsadze A."/>
            <person name="Borodovsky M."/>
        </authorList>
    </citation>
    <scope>NUCLEOTIDE SEQUENCE [LARGE SCALE GENOMIC DNA]</scope>
    <source>
        <strain evidence="10 11">C-169</strain>
    </source>
</reference>
<evidence type="ECO:0000313" key="10">
    <source>
        <dbReference type="EMBL" id="EIE27319.1"/>
    </source>
</evidence>
<feature type="domain" description="RING-Gid-type" evidence="9">
    <location>
        <begin position="295"/>
        <end position="364"/>
    </location>
</feature>
<dbReference type="InterPro" id="IPR045098">
    <property type="entry name" value="Fyv10_fam"/>
</dbReference>
<dbReference type="PROSITE" id="PS51867">
    <property type="entry name" value="ZF_RING_GID"/>
    <property type="match status" value="1"/>
</dbReference>
<evidence type="ECO:0000256" key="4">
    <source>
        <dbReference type="ARBA" id="ARBA00022771"/>
    </source>
</evidence>
<dbReference type="Proteomes" id="UP000007264">
    <property type="component" value="Unassembled WGS sequence"/>
</dbReference>
<dbReference type="PROSITE" id="PS50897">
    <property type="entry name" value="CTLH"/>
    <property type="match status" value="1"/>
</dbReference>
<keyword evidence="4 6" id="KW-0863">Zinc-finger</keyword>
<dbReference type="InterPro" id="IPR013144">
    <property type="entry name" value="CRA_dom"/>
</dbReference>
<evidence type="ECO:0000256" key="7">
    <source>
        <dbReference type="SAM" id="Coils"/>
    </source>
</evidence>
<evidence type="ECO:0000256" key="2">
    <source>
        <dbReference type="ARBA" id="ARBA00022490"/>
    </source>
</evidence>
<dbReference type="SMART" id="SM00668">
    <property type="entry name" value="CTLH"/>
    <property type="match status" value="1"/>
</dbReference>